<reference evidence="2" key="2">
    <citation type="submission" date="2024-06" db="UniProtKB">
        <authorList>
            <consortium name="EnsemblMetazoa"/>
        </authorList>
    </citation>
    <scope>IDENTIFICATION</scope>
</reference>
<proteinExistence type="predicted"/>
<dbReference type="PANTHER" id="PTHR31909">
    <property type="entry name" value="CHROMOSOME 20 ORF85 FAMILY MEMBER"/>
    <property type="match status" value="1"/>
</dbReference>
<evidence type="ECO:0000313" key="2">
    <source>
        <dbReference type="EnsemblMetazoa" id="XP_011403227.1"/>
    </source>
</evidence>
<dbReference type="AlphaFoldDB" id="A0AAN0IKZ2"/>
<feature type="region of interest" description="Disordered" evidence="1">
    <location>
        <begin position="59"/>
        <end position="112"/>
    </location>
</feature>
<dbReference type="KEGG" id="aqu:105312345"/>
<accession>A0AAN0IKZ2</accession>
<protein>
    <submittedName>
        <fullName evidence="2">Uncharacterized protein</fullName>
    </submittedName>
</protein>
<dbReference type="Proteomes" id="UP000007879">
    <property type="component" value="Unassembled WGS sequence"/>
</dbReference>
<sequence>MATAGVAAGEARKCNQVRQEQIWKDYVHHEEKATKAWKSTWGFLCDDYKKMREEIFKVRQRREEKEGDDEEVEQDDEEPVEEEEEEVEEEMDDQERVDSDDDGELLKLPPLSPAVLQTQKVSKVPFPLPLTTSREIGWRSSRPECNLERFGKWARPKKSILKHFNWTIYACP</sequence>
<dbReference type="Pfam" id="PF14945">
    <property type="entry name" value="LLC1"/>
    <property type="match status" value="1"/>
</dbReference>
<evidence type="ECO:0000256" key="1">
    <source>
        <dbReference type="SAM" id="MobiDB-lite"/>
    </source>
</evidence>
<reference evidence="3" key="1">
    <citation type="journal article" date="2010" name="Nature">
        <title>The Amphimedon queenslandica genome and the evolution of animal complexity.</title>
        <authorList>
            <person name="Srivastava M."/>
            <person name="Simakov O."/>
            <person name="Chapman J."/>
            <person name="Fahey B."/>
            <person name="Gauthier M.E."/>
            <person name="Mitros T."/>
            <person name="Richards G.S."/>
            <person name="Conaco C."/>
            <person name="Dacre M."/>
            <person name="Hellsten U."/>
            <person name="Larroux C."/>
            <person name="Putnam N.H."/>
            <person name="Stanke M."/>
            <person name="Adamska M."/>
            <person name="Darling A."/>
            <person name="Degnan S.M."/>
            <person name="Oakley T.H."/>
            <person name="Plachetzki D.C."/>
            <person name="Zhai Y."/>
            <person name="Adamski M."/>
            <person name="Calcino A."/>
            <person name="Cummins S.F."/>
            <person name="Goodstein D.M."/>
            <person name="Harris C."/>
            <person name="Jackson D.J."/>
            <person name="Leys S.P."/>
            <person name="Shu S."/>
            <person name="Woodcroft B.J."/>
            <person name="Vervoort M."/>
            <person name="Kosik K.S."/>
            <person name="Manning G."/>
            <person name="Degnan B.M."/>
            <person name="Rokhsar D.S."/>
        </authorList>
    </citation>
    <scope>NUCLEOTIDE SEQUENCE [LARGE SCALE GENOMIC DNA]</scope>
</reference>
<dbReference type="GeneID" id="105312345"/>
<name>A0AAN0IKZ2_AMPQE</name>
<dbReference type="InterPro" id="IPR020339">
    <property type="entry name" value="C20orf85-like"/>
</dbReference>
<dbReference type="RefSeq" id="XP_011403227.1">
    <property type="nucleotide sequence ID" value="XM_011404925.2"/>
</dbReference>
<dbReference type="PANTHER" id="PTHR31909:SF3">
    <property type="entry name" value="SIMILAR TO PROTEIN C20ORF85 HOMOLOG"/>
    <property type="match status" value="1"/>
</dbReference>
<keyword evidence="3" id="KW-1185">Reference proteome</keyword>
<evidence type="ECO:0000313" key="3">
    <source>
        <dbReference type="Proteomes" id="UP000007879"/>
    </source>
</evidence>
<dbReference type="EnsemblMetazoa" id="XM_011404925.2">
    <property type="protein sequence ID" value="XP_011403227.1"/>
    <property type="gene ID" value="LOC105312345"/>
</dbReference>
<organism evidence="2 3">
    <name type="scientific">Amphimedon queenslandica</name>
    <name type="common">Sponge</name>
    <dbReference type="NCBI Taxonomy" id="400682"/>
    <lineage>
        <taxon>Eukaryota</taxon>
        <taxon>Metazoa</taxon>
        <taxon>Porifera</taxon>
        <taxon>Demospongiae</taxon>
        <taxon>Heteroscleromorpha</taxon>
        <taxon>Haplosclerida</taxon>
        <taxon>Niphatidae</taxon>
        <taxon>Amphimedon</taxon>
    </lineage>
</organism>
<feature type="compositionally biased region" description="Acidic residues" evidence="1">
    <location>
        <begin position="66"/>
        <end position="103"/>
    </location>
</feature>